<evidence type="ECO:0000313" key="2">
    <source>
        <dbReference type="Proteomes" id="UP001291653"/>
    </source>
</evidence>
<comment type="caution">
    <text evidence="1">The sequence shown here is derived from an EMBL/GenBank/DDBJ whole genome shotgun (WGS) entry which is preliminary data.</text>
</comment>
<protein>
    <submittedName>
        <fullName evidence="1">Uncharacterized protein</fullName>
    </submittedName>
</protein>
<accession>A0ABQ5NYI9</accession>
<organism evidence="1 2">
    <name type="scientific">Streptomyces yaizuensis</name>
    <dbReference type="NCBI Taxonomy" id="2989713"/>
    <lineage>
        <taxon>Bacteria</taxon>
        <taxon>Bacillati</taxon>
        <taxon>Actinomycetota</taxon>
        <taxon>Actinomycetes</taxon>
        <taxon>Kitasatosporales</taxon>
        <taxon>Streptomycetaceae</taxon>
        <taxon>Streptomyces</taxon>
    </lineage>
</organism>
<name>A0ABQ5NYI9_9ACTN</name>
<proteinExistence type="predicted"/>
<dbReference type="EMBL" id="BSBI01000004">
    <property type="protein sequence ID" value="GLF95228.1"/>
    <property type="molecule type" value="Genomic_DNA"/>
</dbReference>
<gene>
    <name evidence="1" type="ORF">SYYSPA8_13045</name>
</gene>
<sequence>MLESADFSVLLATGDGNADLTAAVLAEPTTRLWVGGYSWSDFAWGPGEWGDGGESELEVLAEIVAAVQRGDGVLFFRSRDGELELTGARGEPLLQSPL</sequence>
<evidence type="ECO:0000313" key="1">
    <source>
        <dbReference type="EMBL" id="GLF95228.1"/>
    </source>
</evidence>
<dbReference type="Proteomes" id="UP001291653">
    <property type="component" value="Unassembled WGS sequence"/>
</dbReference>
<reference evidence="1 2" key="1">
    <citation type="submission" date="2022-10" db="EMBL/GenBank/DDBJ databases">
        <title>Draft genome sequence of Streptomyces sp. YSPA8.</title>
        <authorList>
            <person name="Moriuchi R."/>
            <person name="Dohra H."/>
            <person name="Yamamura H."/>
            <person name="Kodani S."/>
        </authorList>
    </citation>
    <scope>NUCLEOTIDE SEQUENCE [LARGE SCALE GENOMIC DNA]</scope>
    <source>
        <strain evidence="1 2">YSPA8</strain>
    </source>
</reference>
<keyword evidence="2" id="KW-1185">Reference proteome</keyword>
<dbReference type="RefSeq" id="WP_323447279.1">
    <property type="nucleotide sequence ID" value="NZ_BSBI01000004.1"/>
</dbReference>